<accession>A0AAT9FJP7</accession>
<evidence type="ECO:0000259" key="2">
    <source>
        <dbReference type="Pfam" id="PF03795"/>
    </source>
</evidence>
<dbReference type="PANTHER" id="PTHR35174:SF3">
    <property type="entry name" value="BLL7171 PROTEIN"/>
    <property type="match status" value="1"/>
</dbReference>
<name>A0AAT9FJP7_9BACT</name>
<dbReference type="AlphaFoldDB" id="A0AAT9FJP7"/>
<feature type="domain" description="YCII-related" evidence="2">
    <location>
        <begin position="6"/>
        <end position="111"/>
    </location>
</feature>
<dbReference type="Gene3D" id="3.30.70.1060">
    <property type="entry name" value="Dimeric alpha+beta barrel"/>
    <property type="match status" value="1"/>
</dbReference>
<dbReference type="PANTHER" id="PTHR35174">
    <property type="entry name" value="BLL7171 PROTEIN-RELATED"/>
    <property type="match status" value="1"/>
</dbReference>
<comment type="similarity">
    <text evidence="1">Belongs to the YciI family.</text>
</comment>
<gene>
    <name evidence="3" type="ORF">NT6N_12330</name>
</gene>
<dbReference type="EMBL" id="AP026866">
    <property type="protein sequence ID" value="BDS06193.1"/>
    <property type="molecule type" value="Genomic_DNA"/>
</dbReference>
<organism evidence="3">
    <name type="scientific">Oceaniferula spumae</name>
    <dbReference type="NCBI Taxonomy" id="2979115"/>
    <lineage>
        <taxon>Bacteria</taxon>
        <taxon>Pseudomonadati</taxon>
        <taxon>Verrucomicrobiota</taxon>
        <taxon>Verrucomicrobiia</taxon>
        <taxon>Verrucomicrobiales</taxon>
        <taxon>Verrucomicrobiaceae</taxon>
        <taxon>Oceaniferula</taxon>
    </lineage>
</organism>
<reference evidence="3" key="1">
    <citation type="submission" date="2024-07" db="EMBL/GenBank/DDBJ databases">
        <title>Complete genome sequence of Verrucomicrobiaceae bacterium NT6N.</title>
        <authorList>
            <person name="Huang C."/>
            <person name="Takami H."/>
            <person name="Hamasaki K."/>
        </authorList>
    </citation>
    <scope>NUCLEOTIDE SEQUENCE</scope>
    <source>
        <strain evidence="3">NT6N</strain>
    </source>
</reference>
<dbReference type="SUPFAM" id="SSF54909">
    <property type="entry name" value="Dimeric alpha+beta barrel"/>
    <property type="match status" value="1"/>
</dbReference>
<evidence type="ECO:0000256" key="1">
    <source>
        <dbReference type="ARBA" id="ARBA00007689"/>
    </source>
</evidence>
<protein>
    <recommendedName>
        <fullName evidence="2">YCII-related domain-containing protein</fullName>
    </recommendedName>
</protein>
<evidence type="ECO:0000313" key="3">
    <source>
        <dbReference type="EMBL" id="BDS06193.1"/>
    </source>
</evidence>
<sequence length="113" mass="12584">MNQYLIAIHRPNDYDPSAAEDDEMRGEIDALNDEMVEADVRVFVGGLKPIDCAKSIRVQPDGKFCVTDEAYVQTSEHVGGFWVLEVADESEALDWGRKAAVACRASVEVRPFH</sequence>
<dbReference type="InterPro" id="IPR011008">
    <property type="entry name" value="Dimeric_a/b-barrel"/>
</dbReference>
<dbReference type="KEGG" id="osu:NT6N_12330"/>
<proteinExistence type="inferred from homology"/>
<dbReference type="Pfam" id="PF03795">
    <property type="entry name" value="YCII"/>
    <property type="match status" value="1"/>
</dbReference>
<dbReference type="InterPro" id="IPR005545">
    <property type="entry name" value="YCII"/>
</dbReference>